<gene>
    <name evidence="2" type="ORF">K452DRAFT_263264</name>
</gene>
<dbReference type="Gene3D" id="3.30.559.10">
    <property type="entry name" value="Chloramphenicol acetyltransferase-like domain"/>
    <property type="match status" value="2"/>
</dbReference>
<dbReference type="GO" id="GO:0016747">
    <property type="term" value="F:acyltransferase activity, transferring groups other than amino-acyl groups"/>
    <property type="evidence" value="ECO:0007669"/>
    <property type="project" value="TreeGrafter"/>
</dbReference>
<dbReference type="AlphaFoldDB" id="A0A6A6BVU6"/>
<dbReference type="InterPro" id="IPR023213">
    <property type="entry name" value="CAT-like_dom_sf"/>
</dbReference>
<protein>
    <recommendedName>
        <fullName evidence="4">Transferase family protein</fullName>
    </recommendedName>
</protein>
<dbReference type="PANTHER" id="PTHR31642:SF310">
    <property type="entry name" value="FATTY ALCOHOL:CAFFEOYL-COA ACYLTRANSFERASE"/>
    <property type="match status" value="1"/>
</dbReference>
<dbReference type="PANTHER" id="PTHR31642">
    <property type="entry name" value="TRICHOTHECENE 3-O-ACETYLTRANSFERASE"/>
    <property type="match status" value="1"/>
</dbReference>
<dbReference type="OrthoDB" id="444127at2759"/>
<dbReference type="InterPro" id="IPR050317">
    <property type="entry name" value="Plant_Fungal_Acyltransferase"/>
</dbReference>
<dbReference type="EMBL" id="ML995475">
    <property type="protein sequence ID" value="KAF2146987.1"/>
    <property type="molecule type" value="Genomic_DNA"/>
</dbReference>
<evidence type="ECO:0000256" key="1">
    <source>
        <dbReference type="ARBA" id="ARBA00022679"/>
    </source>
</evidence>
<name>A0A6A6BVU6_9PEZI</name>
<reference evidence="2" key="1">
    <citation type="journal article" date="2020" name="Stud. Mycol.">
        <title>101 Dothideomycetes genomes: a test case for predicting lifestyles and emergence of pathogens.</title>
        <authorList>
            <person name="Haridas S."/>
            <person name="Albert R."/>
            <person name="Binder M."/>
            <person name="Bloem J."/>
            <person name="Labutti K."/>
            <person name="Salamov A."/>
            <person name="Andreopoulos B."/>
            <person name="Baker S."/>
            <person name="Barry K."/>
            <person name="Bills G."/>
            <person name="Bluhm B."/>
            <person name="Cannon C."/>
            <person name="Castanera R."/>
            <person name="Culley D."/>
            <person name="Daum C."/>
            <person name="Ezra D."/>
            <person name="Gonzalez J."/>
            <person name="Henrissat B."/>
            <person name="Kuo A."/>
            <person name="Liang C."/>
            <person name="Lipzen A."/>
            <person name="Lutzoni F."/>
            <person name="Magnuson J."/>
            <person name="Mondo S."/>
            <person name="Nolan M."/>
            <person name="Ohm R."/>
            <person name="Pangilinan J."/>
            <person name="Park H.-J."/>
            <person name="Ramirez L."/>
            <person name="Alfaro M."/>
            <person name="Sun H."/>
            <person name="Tritt A."/>
            <person name="Yoshinaga Y."/>
            <person name="Zwiers L.-H."/>
            <person name="Turgeon B."/>
            <person name="Goodwin S."/>
            <person name="Spatafora J."/>
            <person name="Crous P."/>
            <person name="Grigoriev I."/>
        </authorList>
    </citation>
    <scope>NUCLEOTIDE SEQUENCE</scope>
    <source>
        <strain evidence="2">CBS 121167</strain>
    </source>
</reference>
<sequence>MHIDIVNTARLFPASRQARQTTKPLSILDATVLNFTPAETVLVYDESTPTPVVVRALERVLDSYPQWSGRLHQLPYDGATRRHGRLALTWGTADDPGVIFAEARTDATLASLVPAERERDWDASAFPAAKLVPDTPVSTSNLDEALPSVTVQLTNFSCGAMAVGVRMAHPLADAQTLSIFLRHWAAATADMISAAPTPLFDPSALDFRAQAASPDTPSLPFHRYDWWISKPDSVPNELRDEPHDPPGDVMPWAEWDVGGPVSHYVLHFSGIELERLWKATAKGTHLSRLDALLAHLWSRINTARGLEGDDGAVHLDYTLGLRGRVNPPLDDGFVGSPLVMAAVSASGRTVSAAPAEVARLIRSAVSSFTPQAVAGHLFKKQQEQSPQRIWQAFLGSRHVLVTSWIHTHLYGVQFIPGHIPRYVECVMPKCDGLLQIMDARPNPHLGEKRHWSDNGVDVQLHLTKATMEKLLIDPGLRG</sequence>
<evidence type="ECO:0008006" key="4">
    <source>
        <dbReference type="Google" id="ProtNLM"/>
    </source>
</evidence>
<proteinExistence type="predicted"/>
<dbReference type="GeneID" id="54296137"/>
<evidence type="ECO:0000313" key="2">
    <source>
        <dbReference type="EMBL" id="KAF2146987.1"/>
    </source>
</evidence>
<keyword evidence="3" id="KW-1185">Reference proteome</keyword>
<evidence type="ECO:0000313" key="3">
    <source>
        <dbReference type="Proteomes" id="UP000799438"/>
    </source>
</evidence>
<keyword evidence="1" id="KW-0808">Transferase</keyword>
<organism evidence="2 3">
    <name type="scientific">Aplosporella prunicola CBS 121167</name>
    <dbReference type="NCBI Taxonomy" id="1176127"/>
    <lineage>
        <taxon>Eukaryota</taxon>
        <taxon>Fungi</taxon>
        <taxon>Dikarya</taxon>
        <taxon>Ascomycota</taxon>
        <taxon>Pezizomycotina</taxon>
        <taxon>Dothideomycetes</taxon>
        <taxon>Dothideomycetes incertae sedis</taxon>
        <taxon>Botryosphaeriales</taxon>
        <taxon>Aplosporellaceae</taxon>
        <taxon>Aplosporella</taxon>
    </lineage>
</organism>
<dbReference type="Pfam" id="PF02458">
    <property type="entry name" value="Transferase"/>
    <property type="match status" value="1"/>
</dbReference>
<dbReference type="Proteomes" id="UP000799438">
    <property type="component" value="Unassembled WGS sequence"/>
</dbReference>
<dbReference type="RefSeq" id="XP_033402695.1">
    <property type="nucleotide sequence ID" value="XM_033538641.1"/>
</dbReference>
<accession>A0A6A6BVU6</accession>
<dbReference type="GO" id="GO:0044550">
    <property type="term" value="P:secondary metabolite biosynthetic process"/>
    <property type="evidence" value="ECO:0007669"/>
    <property type="project" value="TreeGrafter"/>
</dbReference>